<evidence type="ECO:0000256" key="2">
    <source>
        <dbReference type="ARBA" id="ARBA00006275"/>
    </source>
</evidence>
<evidence type="ECO:0000256" key="3">
    <source>
        <dbReference type="ARBA" id="ARBA00022729"/>
    </source>
</evidence>
<dbReference type="Proteomes" id="UP001319180">
    <property type="component" value="Unassembled WGS sequence"/>
</dbReference>
<dbReference type="Pfam" id="PF14322">
    <property type="entry name" value="SusD-like_3"/>
    <property type="match status" value="1"/>
</dbReference>
<dbReference type="InterPro" id="IPR012944">
    <property type="entry name" value="SusD_RagB_dom"/>
</dbReference>
<dbReference type="EMBL" id="JAHESC010000034">
    <property type="protein sequence ID" value="MBT1689023.1"/>
    <property type="molecule type" value="Genomic_DNA"/>
</dbReference>
<evidence type="ECO:0000256" key="1">
    <source>
        <dbReference type="ARBA" id="ARBA00004442"/>
    </source>
</evidence>
<dbReference type="InterPro" id="IPR011990">
    <property type="entry name" value="TPR-like_helical_dom_sf"/>
</dbReference>
<name>A0AAP2DBV8_9BACT</name>
<evidence type="ECO:0000259" key="6">
    <source>
        <dbReference type="Pfam" id="PF07980"/>
    </source>
</evidence>
<dbReference type="SUPFAM" id="SSF48452">
    <property type="entry name" value="TPR-like"/>
    <property type="match status" value="1"/>
</dbReference>
<comment type="subcellular location">
    <subcellularLocation>
        <location evidence="1">Cell outer membrane</location>
    </subcellularLocation>
</comment>
<dbReference type="GO" id="GO:0009279">
    <property type="term" value="C:cell outer membrane"/>
    <property type="evidence" value="ECO:0007669"/>
    <property type="project" value="UniProtKB-SubCell"/>
</dbReference>
<reference evidence="8 9" key="1">
    <citation type="submission" date="2021-05" db="EMBL/GenBank/DDBJ databases">
        <title>A Polyphasic approach of four new species of the genus Ohtaekwangia: Ohtaekwangia histidinii sp. nov., Ohtaekwangia cretensis sp. nov., Ohtaekwangia indiensis sp. nov., Ohtaekwangia reichenbachii sp. nov. from diverse environment.</title>
        <authorList>
            <person name="Octaviana S."/>
        </authorList>
    </citation>
    <scope>NUCLEOTIDE SEQUENCE [LARGE SCALE GENOMIC DNA]</scope>
    <source>
        <strain evidence="8 9">PWU37</strain>
    </source>
</reference>
<dbReference type="PROSITE" id="PS51257">
    <property type="entry name" value="PROKAR_LIPOPROTEIN"/>
    <property type="match status" value="1"/>
</dbReference>
<evidence type="ECO:0000313" key="8">
    <source>
        <dbReference type="EMBL" id="MBT1689023.1"/>
    </source>
</evidence>
<evidence type="ECO:0000259" key="7">
    <source>
        <dbReference type="Pfam" id="PF14322"/>
    </source>
</evidence>
<keyword evidence="9" id="KW-1185">Reference proteome</keyword>
<keyword evidence="3" id="KW-0732">Signal</keyword>
<comment type="similarity">
    <text evidence="2">Belongs to the SusD family.</text>
</comment>
<evidence type="ECO:0000256" key="5">
    <source>
        <dbReference type="ARBA" id="ARBA00023237"/>
    </source>
</evidence>
<dbReference type="AlphaFoldDB" id="A0AAP2DBV8"/>
<dbReference type="RefSeq" id="WP_254092247.1">
    <property type="nucleotide sequence ID" value="NZ_JAHESC010000034.1"/>
</dbReference>
<feature type="domain" description="SusD-like N-terminal" evidence="7">
    <location>
        <begin position="20"/>
        <end position="223"/>
    </location>
</feature>
<keyword evidence="4" id="KW-0472">Membrane</keyword>
<organism evidence="8 9">
    <name type="scientific">Dawidia soli</name>
    <dbReference type="NCBI Taxonomy" id="2782352"/>
    <lineage>
        <taxon>Bacteria</taxon>
        <taxon>Pseudomonadati</taxon>
        <taxon>Bacteroidota</taxon>
        <taxon>Cytophagia</taxon>
        <taxon>Cytophagales</taxon>
        <taxon>Chryseotaleaceae</taxon>
        <taxon>Dawidia</taxon>
    </lineage>
</organism>
<dbReference type="InterPro" id="IPR033985">
    <property type="entry name" value="SusD-like_N"/>
</dbReference>
<accession>A0AAP2DBV8</accession>
<gene>
    <name evidence="8" type="ORF">KK078_20830</name>
</gene>
<protein>
    <submittedName>
        <fullName evidence="8">RagB/SusD family nutrient uptake outer membrane protein</fullName>
    </submittedName>
</protein>
<keyword evidence="5" id="KW-0998">Cell outer membrane</keyword>
<evidence type="ECO:0000256" key="4">
    <source>
        <dbReference type="ARBA" id="ARBA00023136"/>
    </source>
</evidence>
<feature type="domain" description="RagB/SusD" evidence="6">
    <location>
        <begin position="359"/>
        <end position="481"/>
    </location>
</feature>
<dbReference type="Gene3D" id="1.25.40.390">
    <property type="match status" value="1"/>
</dbReference>
<evidence type="ECO:0000313" key="9">
    <source>
        <dbReference type="Proteomes" id="UP001319180"/>
    </source>
</evidence>
<dbReference type="Pfam" id="PF07980">
    <property type="entry name" value="SusD_RagB"/>
    <property type="match status" value="1"/>
</dbReference>
<comment type="caution">
    <text evidence="8">The sequence shown here is derived from an EMBL/GenBank/DDBJ whole genome shotgun (WGS) entry which is preliminary data.</text>
</comment>
<proteinExistence type="inferred from homology"/>
<sequence>MKTKLFFILPVLALVTGCSDYLEHLPDQRTELNTPEKVAELVATAYPRANYITFLEAMSDNAEDKALSGGELINREPWFFNDVPDRNEDTPDYYWFAAYTAIAAANHALEAIGQAPDPEEYQASKGEALVARAYTHFMLVTLFSRVYNPATAASDPGIPYVTEPEKQVTKPYARGTVASVYEQIEQDLLAGIPLLDNMSYKEGAGKYHFTTSAAHAFASRFYLFKQDYARVVEHANLAFPGGVILPSLRPINSAAYRALEPAVKLAEYTKADVPANLLLVETPSLWARSLRGYRYGFSSHMLRTFIWDDNVTGGLWGYMFYGNEQTLFTPKFREHFVKEDPNADFGSPYNMVPLLTAEEVLFNRAEANARLGQYDAALQDLNDFASTRIIVNDYDAPYYDPAQHVITRPRMLSFHATQDLEAALIQTVLDFKRVEFLCEGLRWFDILRHRLPVVHTPYNRENIMTLGPNDPRRVIQIPQEAQMAGLELNPR</sequence>